<protein>
    <submittedName>
        <fullName evidence="2">Uncharacterized protein</fullName>
    </submittedName>
</protein>
<feature type="region of interest" description="Disordered" evidence="1">
    <location>
        <begin position="25"/>
        <end position="49"/>
    </location>
</feature>
<evidence type="ECO:0000313" key="3">
    <source>
        <dbReference type="Proteomes" id="UP000886520"/>
    </source>
</evidence>
<gene>
    <name evidence="2" type="ORF">GOP47_0003219</name>
</gene>
<dbReference type="AlphaFoldDB" id="A0A9D4VBK0"/>
<name>A0A9D4VBK0_ADICA</name>
<comment type="caution">
    <text evidence="2">The sequence shown here is derived from an EMBL/GenBank/DDBJ whole genome shotgun (WGS) entry which is preliminary data.</text>
</comment>
<reference evidence="2" key="1">
    <citation type="submission" date="2021-01" db="EMBL/GenBank/DDBJ databases">
        <title>Adiantum capillus-veneris genome.</title>
        <authorList>
            <person name="Fang Y."/>
            <person name="Liao Q."/>
        </authorList>
    </citation>
    <scope>NUCLEOTIDE SEQUENCE</scope>
    <source>
        <strain evidence="2">H3</strain>
        <tissue evidence="2">Leaf</tissue>
    </source>
</reference>
<dbReference type="OrthoDB" id="1967121at2759"/>
<feature type="compositionally biased region" description="Acidic residues" evidence="1">
    <location>
        <begin position="26"/>
        <end position="41"/>
    </location>
</feature>
<keyword evidence="3" id="KW-1185">Reference proteome</keyword>
<evidence type="ECO:0000313" key="2">
    <source>
        <dbReference type="EMBL" id="KAI5083476.1"/>
    </source>
</evidence>
<proteinExistence type="predicted"/>
<dbReference type="EMBL" id="JABFUD020000002">
    <property type="protein sequence ID" value="KAI5083476.1"/>
    <property type="molecule type" value="Genomic_DNA"/>
</dbReference>
<organism evidence="2 3">
    <name type="scientific">Adiantum capillus-veneris</name>
    <name type="common">Maidenhair fern</name>
    <dbReference type="NCBI Taxonomy" id="13818"/>
    <lineage>
        <taxon>Eukaryota</taxon>
        <taxon>Viridiplantae</taxon>
        <taxon>Streptophyta</taxon>
        <taxon>Embryophyta</taxon>
        <taxon>Tracheophyta</taxon>
        <taxon>Polypodiopsida</taxon>
        <taxon>Polypodiidae</taxon>
        <taxon>Polypodiales</taxon>
        <taxon>Pteridineae</taxon>
        <taxon>Pteridaceae</taxon>
        <taxon>Vittarioideae</taxon>
        <taxon>Adiantum</taxon>
    </lineage>
</organism>
<dbReference type="Proteomes" id="UP000886520">
    <property type="component" value="Chromosome 3"/>
</dbReference>
<evidence type="ECO:0000256" key="1">
    <source>
        <dbReference type="SAM" id="MobiDB-lite"/>
    </source>
</evidence>
<accession>A0A9D4VBK0</accession>
<sequence>MSQHWRRCLNNTHVENWKYISIEPLDGSDGESDQSSDDEGSDLPMYGGHHDAISDALHVGDNEDGADFYLLRCSKEKYKTTRALIDSWDNCIFSNSYLVEGYYYELVDGTEDVYYIPPEQPKVLLASHLVPIHQDTLGTLTW</sequence>